<dbReference type="Pfam" id="PF06824">
    <property type="entry name" value="Glyco_hydro_125"/>
    <property type="match status" value="1"/>
</dbReference>
<dbReference type="InterPro" id="IPR012341">
    <property type="entry name" value="6hp_glycosidase-like_sf"/>
</dbReference>
<dbReference type="InterPro" id="IPR008313">
    <property type="entry name" value="GH125"/>
</dbReference>
<sequence length="538" mass="59543">MKSHHQALLLPLLLINLPFTTSSCPNYSQHAETRHQPFSPGKYSLSYARPPPSCRTFNSSVIESLLTNLSSVISDPDLFRLFENTFPNTLDTAIRWHGLSSSEGEELTFIITGDINALWLRDSANQLQSYLSLLTPSSSLDSLASLFRGVINLQARYLTQYPYCNSFQPPPESGIPPSPNPAASSDHVFPAYDHDKVFECKYELDSLASFLQVSSQYYETTHDIFFFVRQKEKWVAAISAVLSTAKSVRDNPTYDPVTGKVLPSPYSFTRQTSRSSETLLNDGLGSPVAAGTGLIRSSFRPSDDAHLFQFLIPSNMLFCRCLSSVSLILSALNETALAEEASSFSSALRQAITKHGIVPVFTVSNSSSPDGTKNGDGQEEREIETIYAYETDGYGSIALMDDANIPSLLSSPLFGYLAATDPVYQRTRKRLLSQITNPYFMKGSVLNAIGGPHVGPGRGWPMASIVRIMTSDDDEEIRGEIKQLLGSTDGLGLMHESVDANNEKEWTRGWFSWANGLFGQMILDLRFRKPEILKESFQ</sequence>
<dbReference type="Proteomes" id="UP001302126">
    <property type="component" value="Unassembled WGS sequence"/>
</dbReference>
<dbReference type="PANTHER" id="PTHR31047:SF1">
    <property type="entry name" value="DUF1237 DOMAIN-CONTAINING PROTEIN"/>
    <property type="match status" value="1"/>
</dbReference>
<dbReference type="Gene3D" id="1.50.10.10">
    <property type="match status" value="1"/>
</dbReference>
<comment type="caution">
    <text evidence="2">The sequence shown here is derived from an EMBL/GenBank/DDBJ whole genome shotgun (WGS) entry which is preliminary data.</text>
</comment>
<dbReference type="InterPro" id="IPR008928">
    <property type="entry name" value="6-hairpin_glycosidase_sf"/>
</dbReference>
<dbReference type="PIRSF" id="PIRSF028846">
    <property type="entry name" value="UCP028846"/>
    <property type="match status" value="1"/>
</dbReference>
<keyword evidence="1" id="KW-0732">Signal</keyword>
<gene>
    <name evidence="2" type="ORF">QBC35DRAFT_413684</name>
</gene>
<evidence type="ECO:0008006" key="4">
    <source>
        <dbReference type="Google" id="ProtNLM"/>
    </source>
</evidence>
<organism evidence="2 3">
    <name type="scientific">Podospora australis</name>
    <dbReference type="NCBI Taxonomy" id="1536484"/>
    <lineage>
        <taxon>Eukaryota</taxon>
        <taxon>Fungi</taxon>
        <taxon>Dikarya</taxon>
        <taxon>Ascomycota</taxon>
        <taxon>Pezizomycotina</taxon>
        <taxon>Sordariomycetes</taxon>
        <taxon>Sordariomycetidae</taxon>
        <taxon>Sordariales</taxon>
        <taxon>Podosporaceae</taxon>
        <taxon>Podospora</taxon>
    </lineage>
</organism>
<dbReference type="EMBL" id="MU864434">
    <property type="protein sequence ID" value="KAK4185990.1"/>
    <property type="molecule type" value="Genomic_DNA"/>
</dbReference>
<dbReference type="GO" id="GO:0003824">
    <property type="term" value="F:catalytic activity"/>
    <property type="evidence" value="ECO:0007669"/>
    <property type="project" value="UniProtKB-ARBA"/>
</dbReference>
<dbReference type="SMART" id="SM01149">
    <property type="entry name" value="DUF1237"/>
    <property type="match status" value="1"/>
</dbReference>
<evidence type="ECO:0000256" key="1">
    <source>
        <dbReference type="SAM" id="SignalP"/>
    </source>
</evidence>
<accession>A0AAN6WRA6</accession>
<dbReference type="PROSITE" id="PS51257">
    <property type="entry name" value="PROKAR_LIPOPROTEIN"/>
    <property type="match status" value="1"/>
</dbReference>
<reference evidence="2" key="1">
    <citation type="journal article" date="2023" name="Mol. Phylogenet. Evol.">
        <title>Genome-scale phylogeny and comparative genomics of the fungal order Sordariales.</title>
        <authorList>
            <person name="Hensen N."/>
            <person name="Bonometti L."/>
            <person name="Westerberg I."/>
            <person name="Brannstrom I.O."/>
            <person name="Guillou S."/>
            <person name="Cros-Aarteil S."/>
            <person name="Calhoun S."/>
            <person name="Haridas S."/>
            <person name="Kuo A."/>
            <person name="Mondo S."/>
            <person name="Pangilinan J."/>
            <person name="Riley R."/>
            <person name="LaButti K."/>
            <person name="Andreopoulos B."/>
            <person name="Lipzen A."/>
            <person name="Chen C."/>
            <person name="Yan M."/>
            <person name="Daum C."/>
            <person name="Ng V."/>
            <person name="Clum A."/>
            <person name="Steindorff A."/>
            <person name="Ohm R.A."/>
            <person name="Martin F."/>
            <person name="Silar P."/>
            <person name="Natvig D.O."/>
            <person name="Lalanne C."/>
            <person name="Gautier V."/>
            <person name="Ament-Velasquez S.L."/>
            <person name="Kruys A."/>
            <person name="Hutchinson M.I."/>
            <person name="Powell A.J."/>
            <person name="Barry K."/>
            <person name="Miller A.N."/>
            <person name="Grigoriev I.V."/>
            <person name="Debuchy R."/>
            <person name="Gladieux P."/>
            <person name="Hiltunen Thoren M."/>
            <person name="Johannesson H."/>
        </authorList>
    </citation>
    <scope>NUCLEOTIDE SEQUENCE</scope>
    <source>
        <strain evidence="2">PSN309</strain>
    </source>
</reference>
<dbReference type="PANTHER" id="PTHR31047">
    <property type="entry name" value="MEIOTICALLY UP-REGULATED GENE 157 PROTEIN"/>
    <property type="match status" value="1"/>
</dbReference>
<evidence type="ECO:0000313" key="3">
    <source>
        <dbReference type="Proteomes" id="UP001302126"/>
    </source>
</evidence>
<evidence type="ECO:0000313" key="2">
    <source>
        <dbReference type="EMBL" id="KAK4185990.1"/>
    </source>
</evidence>
<protein>
    <recommendedName>
        <fullName evidence="4">Glycoside hydrolase family 125 protein</fullName>
    </recommendedName>
</protein>
<feature type="chain" id="PRO_5042971844" description="Glycoside hydrolase family 125 protein" evidence="1">
    <location>
        <begin position="23"/>
        <end position="538"/>
    </location>
</feature>
<dbReference type="GO" id="GO:0005975">
    <property type="term" value="P:carbohydrate metabolic process"/>
    <property type="evidence" value="ECO:0007669"/>
    <property type="project" value="InterPro"/>
</dbReference>
<proteinExistence type="predicted"/>
<dbReference type="SUPFAM" id="SSF48208">
    <property type="entry name" value="Six-hairpin glycosidases"/>
    <property type="match status" value="1"/>
</dbReference>
<name>A0AAN6WRA6_9PEZI</name>
<dbReference type="AlphaFoldDB" id="A0AAN6WRA6"/>
<keyword evidence="3" id="KW-1185">Reference proteome</keyword>
<feature type="signal peptide" evidence="1">
    <location>
        <begin position="1"/>
        <end position="22"/>
    </location>
</feature>
<reference evidence="2" key="2">
    <citation type="submission" date="2023-05" db="EMBL/GenBank/DDBJ databases">
        <authorList>
            <consortium name="Lawrence Berkeley National Laboratory"/>
            <person name="Steindorff A."/>
            <person name="Hensen N."/>
            <person name="Bonometti L."/>
            <person name="Westerberg I."/>
            <person name="Brannstrom I.O."/>
            <person name="Guillou S."/>
            <person name="Cros-Aarteil S."/>
            <person name="Calhoun S."/>
            <person name="Haridas S."/>
            <person name="Kuo A."/>
            <person name="Mondo S."/>
            <person name="Pangilinan J."/>
            <person name="Riley R."/>
            <person name="Labutti K."/>
            <person name="Andreopoulos B."/>
            <person name="Lipzen A."/>
            <person name="Chen C."/>
            <person name="Yanf M."/>
            <person name="Daum C."/>
            <person name="Ng V."/>
            <person name="Clum A."/>
            <person name="Ohm R."/>
            <person name="Martin F."/>
            <person name="Silar P."/>
            <person name="Natvig D."/>
            <person name="Lalanne C."/>
            <person name="Gautier V."/>
            <person name="Ament-Velasquez S.L."/>
            <person name="Kruys A."/>
            <person name="Hutchinson M.I."/>
            <person name="Powell A.J."/>
            <person name="Barry K."/>
            <person name="Miller A.N."/>
            <person name="Grigoriev I.V."/>
            <person name="Debuchy R."/>
            <person name="Gladieux P."/>
            <person name="Thoren M.H."/>
            <person name="Johannesson H."/>
        </authorList>
    </citation>
    <scope>NUCLEOTIDE SEQUENCE</scope>
    <source>
        <strain evidence="2">PSN309</strain>
    </source>
</reference>